<accession>A0AAE9Z0G1</accession>
<dbReference type="InterPro" id="IPR014944">
    <property type="entry name" value="Toxin_SymE-like"/>
</dbReference>
<evidence type="ECO:0000259" key="1">
    <source>
        <dbReference type="Pfam" id="PF08845"/>
    </source>
</evidence>
<reference evidence="2 3" key="1">
    <citation type="journal article" date="2015" name="Genome Announc.">
        <title>Draft Genome Sequences of Marine Isolates of Thalassomonas viridans and Thalassomonas actiniarum.</title>
        <authorList>
            <person name="Olonade I."/>
            <person name="van Zyl L.J."/>
            <person name="Trindade M."/>
        </authorList>
    </citation>
    <scope>NUCLEOTIDE SEQUENCE [LARGE SCALE GENOMIC DNA]</scope>
    <source>
        <strain evidence="2 3">XOM25</strain>
    </source>
</reference>
<dbReference type="Pfam" id="PF08845">
    <property type="entry name" value="SymE_toxin"/>
    <property type="match status" value="1"/>
</dbReference>
<dbReference type="GO" id="GO:0003723">
    <property type="term" value="F:RNA binding"/>
    <property type="evidence" value="ECO:0007669"/>
    <property type="project" value="InterPro"/>
</dbReference>
<dbReference type="KEGG" id="tvd:SG34_020570"/>
<reference evidence="2 3" key="2">
    <citation type="journal article" date="2022" name="Mar. Drugs">
        <title>Bioassay-Guided Fractionation Leads to the Detection of Cholic Acid Generated by the Rare Thalassomonas sp.</title>
        <authorList>
            <person name="Pheiffer F."/>
            <person name="Schneider Y.K."/>
            <person name="Hansen E.H."/>
            <person name="Andersen J.H."/>
            <person name="Isaksson J."/>
            <person name="Busche T."/>
            <person name="R C."/>
            <person name="Kalinowski J."/>
            <person name="Zyl L.V."/>
            <person name="Trindade M."/>
        </authorList>
    </citation>
    <scope>NUCLEOTIDE SEQUENCE [LARGE SCALE GENOMIC DNA]</scope>
    <source>
        <strain evidence="2 3">XOM25</strain>
    </source>
</reference>
<feature type="domain" description="Toxin SymE-like" evidence="1">
    <location>
        <begin position="46"/>
        <end position="82"/>
    </location>
</feature>
<gene>
    <name evidence="2" type="ORF">SG34_020570</name>
</gene>
<dbReference type="AlphaFoldDB" id="A0AAE9Z0G1"/>
<evidence type="ECO:0000313" key="3">
    <source>
        <dbReference type="Proteomes" id="UP000032352"/>
    </source>
</evidence>
<sequence>MADYHHMSEFNSAKGKYPIYRRLTVLETTRESSSKTRGIGINYVPVHVEPCVVLRGKWLRLAGFAIGQKVLAVVNQGEISLTPQPADVSRTSKE</sequence>
<dbReference type="GO" id="GO:0005737">
    <property type="term" value="C:cytoplasm"/>
    <property type="evidence" value="ECO:0007669"/>
    <property type="project" value="InterPro"/>
</dbReference>
<dbReference type="RefSeq" id="WP_044837031.1">
    <property type="nucleotide sequence ID" value="NZ_CP059733.1"/>
</dbReference>
<protein>
    <submittedName>
        <fullName evidence="2">Type I addiction module toxin, SymE family</fullName>
    </submittedName>
</protein>
<proteinExistence type="predicted"/>
<dbReference type="GO" id="GO:0016788">
    <property type="term" value="F:hydrolase activity, acting on ester bonds"/>
    <property type="evidence" value="ECO:0007669"/>
    <property type="project" value="InterPro"/>
</dbReference>
<keyword evidence="3" id="KW-1185">Reference proteome</keyword>
<name>A0AAE9Z0G1_9GAMM</name>
<evidence type="ECO:0000313" key="2">
    <source>
        <dbReference type="EMBL" id="WDE03754.1"/>
    </source>
</evidence>
<dbReference type="Proteomes" id="UP000032352">
    <property type="component" value="Chromosome"/>
</dbReference>
<organism evidence="2 3">
    <name type="scientific">Thalassomonas viridans</name>
    <dbReference type="NCBI Taxonomy" id="137584"/>
    <lineage>
        <taxon>Bacteria</taxon>
        <taxon>Pseudomonadati</taxon>
        <taxon>Pseudomonadota</taxon>
        <taxon>Gammaproteobacteria</taxon>
        <taxon>Alteromonadales</taxon>
        <taxon>Colwelliaceae</taxon>
        <taxon>Thalassomonas</taxon>
    </lineage>
</organism>
<dbReference type="EMBL" id="CP059733">
    <property type="protein sequence ID" value="WDE03754.1"/>
    <property type="molecule type" value="Genomic_DNA"/>
</dbReference>
<dbReference type="GO" id="GO:0016070">
    <property type="term" value="P:RNA metabolic process"/>
    <property type="evidence" value="ECO:0007669"/>
    <property type="project" value="InterPro"/>
</dbReference>